<dbReference type="Proteomes" id="UP001054945">
    <property type="component" value="Unassembled WGS sequence"/>
</dbReference>
<reference evidence="1 2" key="1">
    <citation type="submission" date="2021-06" db="EMBL/GenBank/DDBJ databases">
        <title>Caerostris extrusa draft genome.</title>
        <authorList>
            <person name="Kono N."/>
            <person name="Arakawa K."/>
        </authorList>
    </citation>
    <scope>NUCLEOTIDE SEQUENCE [LARGE SCALE GENOMIC DNA]</scope>
</reference>
<protein>
    <submittedName>
        <fullName evidence="1">Uncharacterized protein</fullName>
    </submittedName>
</protein>
<name>A0AAV4PBV4_CAEEX</name>
<dbReference type="EMBL" id="BPLR01004332">
    <property type="protein sequence ID" value="GIX94080.1"/>
    <property type="molecule type" value="Genomic_DNA"/>
</dbReference>
<evidence type="ECO:0000313" key="2">
    <source>
        <dbReference type="Proteomes" id="UP001054945"/>
    </source>
</evidence>
<keyword evidence="2" id="KW-1185">Reference proteome</keyword>
<proteinExistence type="predicted"/>
<organism evidence="1 2">
    <name type="scientific">Caerostris extrusa</name>
    <name type="common">Bark spider</name>
    <name type="synonym">Caerostris bankana</name>
    <dbReference type="NCBI Taxonomy" id="172846"/>
    <lineage>
        <taxon>Eukaryota</taxon>
        <taxon>Metazoa</taxon>
        <taxon>Ecdysozoa</taxon>
        <taxon>Arthropoda</taxon>
        <taxon>Chelicerata</taxon>
        <taxon>Arachnida</taxon>
        <taxon>Araneae</taxon>
        <taxon>Araneomorphae</taxon>
        <taxon>Entelegynae</taxon>
        <taxon>Araneoidea</taxon>
        <taxon>Araneidae</taxon>
        <taxon>Caerostris</taxon>
    </lineage>
</organism>
<sequence length="159" mass="18320">MSPRSNFNRRLPYFALFAVMSLLYTLFHSQQIIAPAQLVRLSYGLSVKQQMRYREDDVLSDNAQGFSVCLDRLAERLFDYDILTGLVYGYRRERREVVSLNIIRKSADAATALTTGAVQVDMMPSAISASLSRLSFEMAKICERWWAVFVKIKILEDHR</sequence>
<comment type="caution">
    <text evidence="1">The sequence shown here is derived from an EMBL/GenBank/DDBJ whole genome shotgun (WGS) entry which is preliminary data.</text>
</comment>
<gene>
    <name evidence="1" type="ORF">CEXT_238621</name>
</gene>
<dbReference type="AlphaFoldDB" id="A0AAV4PBV4"/>
<accession>A0AAV4PBV4</accession>
<evidence type="ECO:0000313" key="1">
    <source>
        <dbReference type="EMBL" id="GIX94080.1"/>
    </source>
</evidence>